<keyword evidence="2" id="KW-1185">Reference proteome</keyword>
<proteinExistence type="predicted"/>
<protein>
    <submittedName>
        <fullName evidence="1">Uncharacterized protein</fullName>
    </submittedName>
</protein>
<dbReference type="EMBL" id="BAABME010006512">
    <property type="protein sequence ID" value="GAA0168564.1"/>
    <property type="molecule type" value="Genomic_DNA"/>
</dbReference>
<evidence type="ECO:0000313" key="2">
    <source>
        <dbReference type="Proteomes" id="UP001454036"/>
    </source>
</evidence>
<dbReference type="AlphaFoldDB" id="A0AAV3QY43"/>
<organism evidence="1 2">
    <name type="scientific">Lithospermum erythrorhizon</name>
    <name type="common">Purple gromwell</name>
    <name type="synonym">Lithospermum officinale var. erythrorhizon</name>
    <dbReference type="NCBI Taxonomy" id="34254"/>
    <lineage>
        <taxon>Eukaryota</taxon>
        <taxon>Viridiplantae</taxon>
        <taxon>Streptophyta</taxon>
        <taxon>Embryophyta</taxon>
        <taxon>Tracheophyta</taxon>
        <taxon>Spermatophyta</taxon>
        <taxon>Magnoliopsida</taxon>
        <taxon>eudicotyledons</taxon>
        <taxon>Gunneridae</taxon>
        <taxon>Pentapetalae</taxon>
        <taxon>asterids</taxon>
        <taxon>lamiids</taxon>
        <taxon>Boraginales</taxon>
        <taxon>Boraginaceae</taxon>
        <taxon>Boraginoideae</taxon>
        <taxon>Lithospermeae</taxon>
        <taxon>Lithospermum</taxon>
    </lineage>
</organism>
<comment type="caution">
    <text evidence="1">The sequence shown here is derived from an EMBL/GenBank/DDBJ whole genome shotgun (WGS) entry which is preliminary data.</text>
</comment>
<name>A0AAV3QY43_LITER</name>
<accession>A0AAV3QY43</accession>
<dbReference type="Proteomes" id="UP001454036">
    <property type="component" value="Unassembled WGS sequence"/>
</dbReference>
<gene>
    <name evidence="1" type="ORF">LIER_23251</name>
</gene>
<reference evidence="1 2" key="1">
    <citation type="submission" date="2024-01" db="EMBL/GenBank/DDBJ databases">
        <title>The complete chloroplast genome sequence of Lithospermum erythrorhizon: insights into the phylogenetic relationship among Boraginaceae species and the maternal lineages of purple gromwells.</title>
        <authorList>
            <person name="Okada T."/>
            <person name="Watanabe K."/>
        </authorList>
    </citation>
    <scope>NUCLEOTIDE SEQUENCE [LARGE SCALE GENOMIC DNA]</scope>
</reference>
<sequence length="87" mass="9861">MRAREDPTFMDFLMRIGNGKESTNANTQIQLLIPIVISHTTHDESLDTLVSYLMLSRRPLALNIWEQQVDTIDLSPLPLLLATLSLL</sequence>
<evidence type="ECO:0000313" key="1">
    <source>
        <dbReference type="EMBL" id="GAA0168564.1"/>
    </source>
</evidence>